<feature type="compositionally biased region" description="Polar residues" evidence="1">
    <location>
        <begin position="36"/>
        <end position="45"/>
    </location>
</feature>
<feature type="region of interest" description="Disordered" evidence="1">
    <location>
        <begin position="102"/>
        <end position="123"/>
    </location>
</feature>
<feature type="region of interest" description="Disordered" evidence="1">
    <location>
        <begin position="159"/>
        <end position="201"/>
    </location>
</feature>
<evidence type="ECO:0000313" key="2">
    <source>
        <dbReference type="Proteomes" id="UP000515140"/>
    </source>
</evidence>
<feature type="compositionally biased region" description="Polar residues" evidence="1">
    <location>
        <begin position="179"/>
        <end position="188"/>
    </location>
</feature>
<feature type="compositionally biased region" description="Low complexity" evidence="1">
    <location>
        <begin position="261"/>
        <end position="270"/>
    </location>
</feature>
<feature type="compositionally biased region" description="Polar residues" evidence="1">
    <location>
        <begin position="102"/>
        <end position="114"/>
    </location>
</feature>
<dbReference type="RefSeq" id="XP_020827443.1">
    <property type="nucleotide sequence ID" value="XM_020971784.1"/>
</dbReference>
<evidence type="ECO:0000256" key="1">
    <source>
        <dbReference type="SAM" id="MobiDB-lite"/>
    </source>
</evidence>
<dbReference type="AlphaFoldDB" id="A0A6P5J292"/>
<evidence type="ECO:0000313" key="3">
    <source>
        <dbReference type="RefSeq" id="XP_020827443.1"/>
    </source>
</evidence>
<dbReference type="KEGG" id="pcw:110197736"/>
<gene>
    <name evidence="3" type="primary">LOC110197736</name>
</gene>
<feature type="compositionally biased region" description="Low complexity" evidence="1">
    <location>
        <begin position="162"/>
        <end position="174"/>
    </location>
</feature>
<feature type="compositionally biased region" description="Low complexity" evidence="1">
    <location>
        <begin position="19"/>
        <end position="31"/>
    </location>
</feature>
<feature type="compositionally biased region" description="Low complexity" evidence="1">
    <location>
        <begin position="46"/>
        <end position="58"/>
    </location>
</feature>
<sequence length="513" mass="53212">MSSVSTEGTAVDPIFTQPSSGSTDSMATSSGLEPGVTSTFRLSGLTTPPTSTMTMPSSLAESRQPFTSLETLKMSSVSTEGTDVDTIVTQTSSGSVDTMATSSALEPGVTSTLGLSIPPTSTMTMPTSLDETRQPFTSFETLKMSSVSTEGTAVDPIFTQPSSGSTDSMATSSGLEPGVTSTFRLSGLTTPPTSTMTMPSSLAETRQPFTSLETLKMSSVSTEGTDVDTIVTQTSSGSVDTMATSSALEPGVTSTLGLSIPPTSTMTMPTSLDETRQPFTSFETLKMSSVPSTHTAGDTGVPSTVSETLYSSITKKFPPSVMISDITPTGSFTNVSTLPVSTPSTILISTLSLSTVTRFSPSVTIHATVTQNIVGTTARAPVMTASWSANLSSSWVVPTTMSYSAPTGSLPLDTTATIFADAVTSPSVPMFKTPSRLTSNPYFSSSLSTSASSETMLLGSTLSFLSTGMTSSSAAAQCTVSFYNIKMRFSASDNESTDSFSDTFVQNWVKDAF</sequence>
<proteinExistence type="predicted"/>
<accession>A0A6P5J292</accession>
<feature type="region of interest" description="Disordered" evidence="1">
    <location>
        <begin position="1"/>
        <end position="63"/>
    </location>
</feature>
<feature type="compositionally biased region" description="Low complexity" evidence="1">
    <location>
        <begin position="189"/>
        <end position="201"/>
    </location>
</feature>
<feature type="compositionally biased region" description="Polar residues" evidence="1">
    <location>
        <begin position="241"/>
        <end position="257"/>
    </location>
</feature>
<reference evidence="3" key="1">
    <citation type="submission" date="2025-08" db="UniProtKB">
        <authorList>
            <consortium name="RefSeq"/>
        </authorList>
    </citation>
    <scope>IDENTIFICATION</scope>
    <source>
        <tissue evidence="3">Spleen</tissue>
    </source>
</reference>
<dbReference type="Proteomes" id="UP000515140">
    <property type="component" value="Unplaced"/>
</dbReference>
<protein>
    <submittedName>
        <fullName evidence="3">Galactose-specific cell agglutination protein gsf2-like</fullName>
    </submittedName>
</protein>
<organism evidence="2 3">
    <name type="scientific">Phascolarctos cinereus</name>
    <name type="common">Koala</name>
    <dbReference type="NCBI Taxonomy" id="38626"/>
    <lineage>
        <taxon>Eukaryota</taxon>
        <taxon>Metazoa</taxon>
        <taxon>Chordata</taxon>
        <taxon>Craniata</taxon>
        <taxon>Vertebrata</taxon>
        <taxon>Euteleostomi</taxon>
        <taxon>Mammalia</taxon>
        <taxon>Metatheria</taxon>
        <taxon>Diprotodontia</taxon>
        <taxon>Phascolarctidae</taxon>
        <taxon>Phascolarctos</taxon>
    </lineage>
</organism>
<dbReference type="GeneID" id="110197736"/>
<keyword evidence="2" id="KW-1185">Reference proteome</keyword>
<name>A0A6P5J292_PHACI</name>
<dbReference type="InParanoid" id="A0A6P5J292"/>
<feature type="region of interest" description="Disordered" evidence="1">
    <location>
        <begin position="241"/>
        <end position="270"/>
    </location>
</feature>